<evidence type="ECO:0000313" key="1">
    <source>
        <dbReference type="EMBL" id="KZL90939.1"/>
    </source>
</evidence>
<dbReference type="InterPro" id="IPR016024">
    <property type="entry name" value="ARM-type_fold"/>
</dbReference>
<dbReference type="AlphaFoldDB" id="A0A162S9A8"/>
<dbReference type="SUPFAM" id="SSF48371">
    <property type="entry name" value="ARM repeat"/>
    <property type="match status" value="1"/>
</dbReference>
<comment type="caution">
    <text evidence="1">The sequence shown here is derived from an EMBL/GenBank/DDBJ whole genome shotgun (WGS) entry which is preliminary data.</text>
</comment>
<proteinExistence type="predicted"/>
<name>A0A162S9A8_9CLOT</name>
<dbReference type="Proteomes" id="UP000076603">
    <property type="component" value="Unassembled WGS sequence"/>
</dbReference>
<dbReference type="OrthoDB" id="9797162at2"/>
<gene>
    <name evidence="1" type="ORF">CLMAG_38500</name>
</gene>
<dbReference type="PATRIC" id="fig|1121326.3.peg.3895"/>
<evidence type="ECO:0000313" key="2">
    <source>
        <dbReference type="Proteomes" id="UP000076603"/>
    </source>
</evidence>
<sequence length="370" mass="42455">MANALKDIYSIEFLKDFGDKVHKVYKEFDPEQFTACILSPPWDELQLKARIHRIAEKLGEYLPKPFEDSLQILFSINESCVGFPYLFLPDFVATYGRQEKHFELSMNALERFTQQSSSEFAIRPFLLIEPKRVMGYMLKWSLHENEHVRRFSSEGCRPRLPWGISLPMFKSDPSPIFKVLENLRADPSLYVRKSVANNLNDITKDNPKAVLELAQKWIGYSSETDWILRQGCRTLIRKANPTALALFGYTDFSDENPLFKNATLTVNPDELQIGDRCELNYSLDIIWNTPAHIRLEYGIDFIKSNGSSSRKLFLLSDKNVSSGKYLSGTHTHSFAHLTTRKHYPGIHRITLLVNGKEAAQTILNITGGKK</sequence>
<dbReference type="STRING" id="1121326.CLMAG_38500"/>
<reference evidence="1 2" key="1">
    <citation type="submission" date="2016-04" db="EMBL/GenBank/DDBJ databases">
        <title>Genome sequence of Clostridium magnum DSM 2767.</title>
        <authorList>
            <person name="Poehlein A."/>
            <person name="Uhlig R."/>
            <person name="Fischer R."/>
            <person name="Bahl H."/>
            <person name="Daniel R."/>
        </authorList>
    </citation>
    <scope>NUCLEOTIDE SEQUENCE [LARGE SCALE GENOMIC DNA]</scope>
    <source>
        <strain evidence="1 2">DSM 2767</strain>
    </source>
</reference>
<keyword evidence="2" id="KW-1185">Reference proteome</keyword>
<evidence type="ECO:0008006" key="3">
    <source>
        <dbReference type="Google" id="ProtNLM"/>
    </source>
</evidence>
<dbReference type="RefSeq" id="WP_066625994.1">
    <property type="nucleotide sequence ID" value="NZ_FQXL01000042.1"/>
</dbReference>
<protein>
    <recommendedName>
        <fullName evidence="3">DNA alkylation repair enzyme</fullName>
    </recommendedName>
</protein>
<dbReference type="Gene3D" id="1.25.40.290">
    <property type="entry name" value="ARM repeat domains"/>
    <property type="match status" value="1"/>
</dbReference>
<accession>A0A162S9A8</accession>
<dbReference type="EMBL" id="LWAE01000004">
    <property type="protein sequence ID" value="KZL90939.1"/>
    <property type="molecule type" value="Genomic_DNA"/>
</dbReference>
<organism evidence="1 2">
    <name type="scientific">Clostridium magnum DSM 2767</name>
    <dbReference type="NCBI Taxonomy" id="1121326"/>
    <lineage>
        <taxon>Bacteria</taxon>
        <taxon>Bacillati</taxon>
        <taxon>Bacillota</taxon>
        <taxon>Clostridia</taxon>
        <taxon>Eubacteriales</taxon>
        <taxon>Clostridiaceae</taxon>
        <taxon>Clostridium</taxon>
    </lineage>
</organism>